<reference evidence="1 2" key="1">
    <citation type="submission" date="2018-10" db="EMBL/GenBank/DDBJ databases">
        <title>Iterative Subtractive Binning of Freshwater Chronoseries Metagenomes Recovers Nearly Complete Genomes from over Four Hundred Novel Species.</title>
        <authorList>
            <person name="Rodriguez-R L.M."/>
            <person name="Tsementzi D."/>
            <person name="Luo C."/>
            <person name="Konstantinidis K.T."/>
        </authorList>
    </citation>
    <scope>NUCLEOTIDE SEQUENCE [LARGE SCALE GENOMIC DNA]</scope>
    <source>
        <strain evidence="1">WB7_2B_003</strain>
    </source>
</reference>
<comment type="caution">
    <text evidence="1">The sequence shown here is derived from an EMBL/GenBank/DDBJ whole genome shotgun (WGS) entry which is preliminary data.</text>
</comment>
<dbReference type="Pfam" id="PF05834">
    <property type="entry name" value="Lycopene_cycl"/>
    <property type="match status" value="1"/>
</dbReference>
<dbReference type="Proteomes" id="UP000572953">
    <property type="component" value="Unassembled WGS sequence"/>
</dbReference>
<protein>
    <recommendedName>
        <fullName evidence="3">Lycopene cyclase</fullName>
    </recommendedName>
</protein>
<dbReference type="AlphaFoldDB" id="A0A845SB84"/>
<proteinExistence type="predicted"/>
<evidence type="ECO:0000313" key="2">
    <source>
        <dbReference type="Proteomes" id="UP000572953"/>
    </source>
</evidence>
<dbReference type="SUPFAM" id="SSF51905">
    <property type="entry name" value="FAD/NAD(P)-binding domain"/>
    <property type="match status" value="1"/>
</dbReference>
<accession>A0A845SB84</accession>
<organism evidence="1 2">
    <name type="scientific">Candidatus Fonsibacter lacus</name>
    <dbReference type="NCBI Taxonomy" id="2576439"/>
    <lineage>
        <taxon>Bacteria</taxon>
        <taxon>Pseudomonadati</taxon>
        <taxon>Pseudomonadota</taxon>
        <taxon>Alphaproteobacteria</taxon>
        <taxon>Candidatus Pelagibacterales</taxon>
        <taxon>Candidatus Pelagibacterales incertae sedis</taxon>
        <taxon>Candidatus Fonsibacter</taxon>
    </lineage>
</organism>
<gene>
    <name evidence="1" type="ORF">EBV78_04195</name>
</gene>
<dbReference type="InterPro" id="IPR036188">
    <property type="entry name" value="FAD/NAD-bd_sf"/>
</dbReference>
<dbReference type="Gene3D" id="3.50.50.60">
    <property type="entry name" value="FAD/NAD(P)-binding domain"/>
    <property type="match status" value="1"/>
</dbReference>
<name>A0A845SB84_9PROT</name>
<evidence type="ECO:0000313" key="1">
    <source>
        <dbReference type="EMBL" id="NCU63254.1"/>
    </source>
</evidence>
<sequence>MNNYDYIIIGAGCSGLSLLYEMNKSDILKNKTCAIFDKRKEFNKDKIWSYWNVYEHSFSDCLLNKWDKVIIKDNEEIILDCKDFNYQSVDSEKFYNKILNSVSSNKNINFFLDRNIDEINEQNDQIIIKSNNEIFKANLVFDSSLKNINTNDTKIYQHFYGCEVHLNETINQSKYPILMDFNCNQSNWTHFFYTLPISDKKIFIETTWISDQQNFTKDKYISEIDEYIKKNLNYQKEYTINYNEMGSIPMFHFQNITSYKKVIKIGTSANLTRKSTGYTFLNIQKFTKELVQKLIKNQIIINNPIQSKYNFLDKIFIKVLLSEKENMHKIFFRLFKKNKAIDIINFLSNQSNFFQDIKIILSMPKSIFIKKLLNF</sequence>
<dbReference type="EMBL" id="RGGN01000186">
    <property type="protein sequence ID" value="NCU63254.1"/>
    <property type="molecule type" value="Genomic_DNA"/>
</dbReference>
<evidence type="ECO:0008006" key="3">
    <source>
        <dbReference type="Google" id="ProtNLM"/>
    </source>
</evidence>